<dbReference type="AlphaFoldDB" id="A0A437S4N9"/>
<protein>
    <submittedName>
        <fullName evidence="3">Rubredoxin</fullName>
    </submittedName>
</protein>
<dbReference type="SUPFAM" id="SSF57802">
    <property type="entry name" value="Rubredoxin-like"/>
    <property type="match status" value="1"/>
</dbReference>
<dbReference type="RefSeq" id="WP_127725286.1">
    <property type="nucleotide sequence ID" value="NZ_RLIH01000019.1"/>
</dbReference>
<dbReference type="Pfam" id="PF21349">
    <property type="entry name" value="RUBY_RBDX"/>
    <property type="match status" value="1"/>
</dbReference>
<comment type="caution">
    <text evidence="3">The sequence shown here is derived from an EMBL/GenBank/DDBJ whole genome shotgun (WGS) entry which is preliminary data.</text>
</comment>
<reference evidence="3 4" key="1">
    <citation type="submission" date="2018-11" db="EMBL/GenBank/DDBJ databases">
        <title>Genome sequencing and assembly of Anaerosphaera sp. nov., GS7-6-2.</title>
        <authorList>
            <person name="Rettenmaier R."/>
            <person name="Liebl W."/>
            <person name="Zverlov V."/>
        </authorList>
    </citation>
    <scope>NUCLEOTIDE SEQUENCE [LARGE SCALE GENOMIC DNA]</scope>
    <source>
        <strain evidence="3 4">GS7-6-2</strain>
    </source>
</reference>
<comment type="cofactor">
    <cofactor evidence="1">
        <name>Fe(3+)</name>
        <dbReference type="ChEBI" id="CHEBI:29034"/>
    </cofactor>
</comment>
<proteinExistence type="predicted"/>
<evidence type="ECO:0000259" key="2">
    <source>
        <dbReference type="PROSITE" id="PS50903"/>
    </source>
</evidence>
<dbReference type="OrthoDB" id="9805587at2"/>
<evidence type="ECO:0000256" key="1">
    <source>
        <dbReference type="ARBA" id="ARBA00001965"/>
    </source>
</evidence>
<organism evidence="3 4">
    <name type="scientific">Anaerosphaera multitolerans</name>
    <dbReference type="NCBI Taxonomy" id="2487351"/>
    <lineage>
        <taxon>Bacteria</taxon>
        <taxon>Bacillati</taxon>
        <taxon>Bacillota</taxon>
        <taxon>Tissierellia</taxon>
        <taxon>Tissierellales</taxon>
        <taxon>Peptoniphilaceae</taxon>
        <taxon>Anaerosphaera</taxon>
    </lineage>
</organism>
<evidence type="ECO:0000313" key="4">
    <source>
        <dbReference type="Proteomes" id="UP000288812"/>
    </source>
</evidence>
<dbReference type="InterPro" id="IPR048574">
    <property type="entry name" value="RUBY_RBDX"/>
</dbReference>
<dbReference type="InterPro" id="IPR024934">
    <property type="entry name" value="Rubredoxin-like_dom"/>
</dbReference>
<dbReference type="EMBL" id="RLIH01000019">
    <property type="protein sequence ID" value="RVU53948.1"/>
    <property type="molecule type" value="Genomic_DNA"/>
</dbReference>
<sequence>MKWKCIVCGYIYEGEQPPEFCPVCGVGSEKFILL</sequence>
<dbReference type="Gene3D" id="2.20.28.10">
    <property type="match status" value="1"/>
</dbReference>
<dbReference type="CDD" id="cd00350">
    <property type="entry name" value="rubredoxin_like"/>
    <property type="match status" value="1"/>
</dbReference>
<gene>
    <name evidence="3" type="ORF">EF514_09915</name>
</gene>
<feature type="domain" description="Rubredoxin-like" evidence="2">
    <location>
        <begin position="2"/>
        <end position="34"/>
    </location>
</feature>
<dbReference type="GO" id="GO:0005506">
    <property type="term" value="F:iron ion binding"/>
    <property type="evidence" value="ECO:0007669"/>
    <property type="project" value="InterPro"/>
</dbReference>
<dbReference type="PROSITE" id="PS50903">
    <property type="entry name" value="RUBREDOXIN_LIKE"/>
    <property type="match status" value="1"/>
</dbReference>
<name>A0A437S4N9_9FIRM</name>
<keyword evidence="4" id="KW-1185">Reference proteome</keyword>
<accession>A0A437S4N9</accession>
<evidence type="ECO:0000313" key="3">
    <source>
        <dbReference type="EMBL" id="RVU53948.1"/>
    </source>
</evidence>
<dbReference type="Proteomes" id="UP000288812">
    <property type="component" value="Unassembled WGS sequence"/>
</dbReference>